<dbReference type="PANTHER" id="PTHR30573:SF0">
    <property type="entry name" value="QUINOLINATE SYNTHASE, CHLOROPLASTIC"/>
    <property type="match status" value="1"/>
</dbReference>
<gene>
    <name evidence="10" type="ORF">LCGC14_1058090</name>
</gene>
<sequence>MAQKDTLVLAHYYVDPEIKELADHVGDSLDLAMTAIKEKSKRIIFCGVRFMAETAKIMLPNTEVILPDYNSTCSLVEQTNIKALKLWRQCHSEHVHVAYINSSAEHKAESDWIVTSRNVVDIIQHLHDQGKQVMWSPDRNMGMYLRHEFGFKMPTWHAVCVVHDDIKEEQLDDAMRGWTDYPKYLIAHPESILPILKRANYVGSTHGMLNWIREFPHRGGTIFVASEEGIVHDMKLARPELDIRCAPTYDGCKCSICPYMKKNTIEAVTDAIEHGAGYKIDLPKELMDRARLPIQRMLDFENKQHTMEFE</sequence>
<dbReference type="Pfam" id="PF02445">
    <property type="entry name" value="NadA"/>
    <property type="match status" value="1"/>
</dbReference>
<keyword evidence="8" id="KW-0408">Iron</keyword>
<dbReference type="UniPathway" id="UPA00253">
    <property type="reaction ID" value="UER00327"/>
</dbReference>
<dbReference type="GO" id="GO:0034628">
    <property type="term" value="P:'de novo' NAD+ biosynthetic process from L-aspartate"/>
    <property type="evidence" value="ECO:0007669"/>
    <property type="project" value="TreeGrafter"/>
</dbReference>
<evidence type="ECO:0000256" key="5">
    <source>
        <dbReference type="ARBA" id="ARBA00022642"/>
    </source>
</evidence>
<evidence type="ECO:0000256" key="3">
    <source>
        <dbReference type="ARBA" id="ARBA00012669"/>
    </source>
</evidence>
<comment type="caution">
    <text evidence="10">The sequence shown here is derived from an EMBL/GenBank/DDBJ whole genome shotgun (WGS) entry which is preliminary data.</text>
</comment>
<dbReference type="GO" id="GO:0051539">
    <property type="term" value="F:4 iron, 4 sulfur cluster binding"/>
    <property type="evidence" value="ECO:0007669"/>
    <property type="project" value="UniProtKB-KW"/>
</dbReference>
<keyword evidence="5" id="KW-0662">Pyridine nucleotide biosynthesis</keyword>
<evidence type="ECO:0000256" key="7">
    <source>
        <dbReference type="ARBA" id="ARBA00022723"/>
    </source>
</evidence>
<evidence type="ECO:0000256" key="9">
    <source>
        <dbReference type="ARBA" id="ARBA00023014"/>
    </source>
</evidence>
<dbReference type="GO" id="GO:0008987">
    <property type="term" value="F:quinolinate synthetase A activity"/>
    <property type="evidence" value="ECO:0007669"/>
    <property type="project" value="InterPro"/>
</dbReference>
<comment type="cofactor">
    <cofactor evidence="1">
        <name>[4Fe-4S] cluster</name>
        <dbReference type="ChEBI" id="CHEBI:49883"/>
    </cofactor>
</comment>
<dbReference type="NCBIfam" id="TIGR00550">
    <property type="entry name" value="nadA"/>
    <property type="match status" value="1"/>
</dbReference>
<evidence type="ECO:0000256" key="4">
    <source>
        <dbReference type="ARBA" id="ARBA00022485"/>
    </source>
</evidence>
<keyword evidence="7" id="KW-0479">Metal-binding</keyword>
<organism evidence="10">
    <name type="scientific">marine sediment metagenome</name>
    <dbReference type="NCBI Taxonomy" id="412755"/>
    <lineage>
        <taxon>unclassified sequences</taxon>
        <taxon>metagenomes</taxon>
        <taxon>ecological metagenomes</taxon>
    </lineage>
</organism>
<keyword evidence="4" id="KW-0004">4Fe-4S</keyword>
<keyword evidence="6" id="KW-0808">Transferase</keyword>
<reference evidence="10" key="1">
    <citation type="journal article" date="2015" name="Nature">
        <title>Complex archaea that bridge the gap between prokaryotes and eukaryotes.</title>
        <authorList>
            <person name="Spang A."/>
            <person name="Saw J.H."/>
            <person name="Jorgensen S.L."/>
            <person name="Zaremba-Niedzwiedzka K."/>
            <person name="Martijn J."/>
            <person name="Lind A.E."/>
            <person name="van Eijk R."/>
            <person name="Schleper C."/>
            <person name="Guy L."/>
            <person name="Ettema T.J."/>
        </authorList>
    </citation>
    <scope>NUCLEOTIDE SEQUENCE</scope>
</reference>
<dbReference type="EC" id="2.5.1.72" evidence="3"/>
<proteinExistence type="predicted"/>
<protein>
    <recommendedName>
        <fullName evidence="3">quinolinate synthase</fullName>
        <ecNumber evidence="3">2.5.1.72</ecNumber>
    </recommendedName>
</protein>
<evidence type="ECO:0000256" key="2">
    <source>
        <dbReference type="ARBA" id="ARBA00005065"/>
    </source>
</evidence>
<evidence type="ECO:0000256" key="6">
    <source>
        <dbReference type="ARBA" id="ARBA00022679"/>
    </source>
</evidence>
<name>A0A0F9N8V4_9ZZZZ</name>
<comment type="pathway">
    <text evidence="2">Cofactor biosynthesis; NAD(+) biosynthesis; quinolinate from iminoaspartate: step 1/1.</text>
</comment>
<dbReference type="SUPFAM" id="SSF142754">
    <property type="entry name" value="NadA-like"/>
    <property type="match status" value="1"/>
</dbReference>
<dbReference type="EMBL" id="LAZR01004472">
    <property type="protein sequence ID" value="KKN08297.1"/>
    <property type="molecule type" value="Genomic_DNA"/>
</dbReference>
<dbReference type="GO" id="GO:0005829">
    <property type="term" value="C:cytosol"/>
    <property type="evidence" value="ECO:0007669"/>
    <property type="project" value="TreeGrafter"/>
</dbReference>
<dbReference type="PANTHER" id="PTHR30573">
    <property type="entry name" value="QUINOLINATE SYNTHETASE A"/>
    <property type="match status" value="1"/>
</dbReference>
<dbReference type="NCBIfam" id="NF006878">
    <property type="entry name" value="PRK09375.1-2"/>
    <property type="match status" value="1"/>
</dbReference>
<dbReference type="InterPro" id="IPR036094">
    <property type="entry name" value="NadA_sf"/>
</dbReference>
<accession>A0A0F9N8V4</accession>
<keyword evidence="9" id="KW-0411">Iron-sulfur</keyword>
<evidence type="ECO:0000313" key="10">
    <source>
        <dbReference type="EMBL" id="KKN08297.1"/>
    </source>
</evidence>
<evidence type="ECO:0000256" key="8">
    <source>
        <dbReference type="ARBA" id="ARBA00023004"/>
    </source>
</evidence>
<dbReference type="Gene3D" id="3.40.50.10800">
    <property type="entry name" value="NadA-like"/>
    <property type="match status" value="3"/>
</dbReference>
<dbReference type="GO" id="GO:0046872">
    <property type="term" value="F:metal ion binding"/>
    <property type="evidence" value="ECO:0007669"/>
    <property type="project" value="UniProtKB-KW"/>
</dbReference>
<dbReference type="AlphaFoldDB" id="A0A0F9N8V4"/>
<evidence type="ECO:0000256" key="1">
    <source>
        <dbReference type="ARBA" id="ARBA00001966"/>
    </source>
</evidence>
<dbReference type="InterPro" id="IPR003473">
    <property type="entry name" value="NadA"/>
</dbReference>